<feature type="active site" description="Proton donor" evidence="3">
    <location>
        <position position="160"/>
    </location>
</feature>
<evidence type="ECO:0000313" key="4">
    <source>
        <dbReference type="EMBL" id="QDA56171.1"/>
    </source>
</evidence>
<dbReference type="PANTHER" id="PTHR12737:SF9">
    <property type="entry name" value="DIMETHYLARGININASE"/>
    <property type="match status" value="1"/>
</dbReference>
<gene>
    <name evidence="4" type="ORF">FHQ07_01975</name>
</gene>
<proteinExistence type="inferred from homology"/>
<evidence type="ECO:0000313" key="5">
    <source>
        <dbReference type="Proteomes" id="UP000308149"/>
    </source>
</evidence>
<comment type="similarity">
    <text evidence="1">Belongs to the DDAH family.</text>
</comment>
<reference evidence="4 5" key="1">
    <citation type="submission" date="2019-06" db="EMBL/GenBank/DDBJ databases">
        <title>Thermomonas aquatica sp. nov., isolated from an industrial wastewater treatment plant.</title>
        <authorList>
            <person name="Jeon J.H."/>
            <person name="Park D.-S."/>
        </authorList>
    </citation>
    <scope>NUCLEOTIDE SEQUENCE [LARGE SCALE GENOMIC DNA]</scope>
    <source>
        <strain evidence="4 5">SY21</strain>
    </source>
</reference>
<dbReference type="GO" id="GO:0006525">
    <property type="term" value="P:arginine metabolic process"/>
    <property type="evidence" value="ECO:0007669"/>
    <property type="project" value="TreeGrafter"/>
</dbReference>
<keyword evidence="2" id="KW-0378">Hydrolase</keyword>
<feature type="active site" description="Nucleophile" evidence="3">
    <location>
        <position position="248"/>
    </location>
</feature>
<evidence type="ECO:0000256" key="3">
    <source>
        <dbReference type="PIRSR" id="PIRSR633199-1"/>
    </source>
</evidence>
<sequence length="264" mass="28152">MWTAITREVSPALAQCELSFVDRSPIDIGRAQAQHDAYCRALESLGCEVIRLPAQAAFPDSVFVEDVALAFDEIAVATRPGAASRRGEGAAVLQVLASFRRLLRIEAPGTLDGGDVLRIGRRVFVGISARSNAAGREQLRELLAPFGYTVEDVATRGCLHLKSAVTQVGDGTVLVNPKWLVDAGAFAGYRCIEVDPAEEHAANAVRIGDALLYPDGFPRTLQRLRAAGIAVTTVDVSELQKAEGAVTCCSVLLRNDLPRNEGAA</sequence>
<protein>
    <submittedName>
        <fullName evidence="4">Dimethylargininase</fullName>
    </submittedName>
</protein>
<dbReference type="GO" id="GO:0045429">
    <property type="term" value="P:positive regulation of nitric oxide biosynthetic process"/>
    <property type="evidence" value="ECO:0007669"/>
    <property type="project" value="TreeGrafter"/>
</dbReference>
<dbReference type="GO" id="GO:0016403">
    <property type="term" value="F:dimethylargininase activity"/>
    <property type="evidence" value="ECO:0007669"/>
    <property type="project" value="TreeGrafter"/>
</dbReference>
<dbReference type="OrthoDB" id="9790596at2"/>
<evidence type="ECO:0000256" key="2">
    <source>
        <dbReference type="ARBA" id="ARBA00022801"/>
    </source>
</evidence>
<dbReference type="PANTHER" id="PTHR12737">
    <property type="entry name" value="DIMETHYLARGININE DIMETHYLAMINOHYDROLASE"/>
    <property type="match status" value="1"/>
</dbReference>
<dbReference type="SUPFAM" id="SSF55909">
    <property type="entry name" value="Pentein"/>
    <property type="match status" value="1"/>
</dbReference>
<keyword evidence="5" id="KW-1185">Reference proteome</keyword>
<organism evidence="4 5">
    <name type="scientific">Thermomonas aquatica</name>
    <dbReference type="NCBI Taxonomy" id="2202149"/>
    <lineage>
        <taxon>Bacteria</taxon>
        <taxon>Pseudomonadati</taxon>
        <taxon>Pseudomonadota</taxon>
        <taxon>Gammaproteobacteria</taxon>
        <taxon>Lysobacterales</taxon>
        <taxon>Lysobacteraceae</taxon>
        <taxon>Thermomonas</taxon>
    </lineage>
</organism>
<evidence type="ECO:0000256" key="1">
    <source>
        <dbReference type="ARBA" id="ARBA00008532"/>
    </source>
</evidence>
<dbReference type="GO" id="GO:0000052">
    <property type="term" value="P:citrulline metabolic process"/>
    <property type="evidence" value="ECO:0007669"/>
    <property type="project" value="TreeGrafter"/>
</dbReference>
<dbReference type="GO" id="GO:0016597">
    <property type="term" value="F:amino acid binding"/>
    <property type="evidence" value="ECO:0007669"/>
    <property type="project" value="TreeGrafter"/>
</dbReference>
<dbReference type="EMBL" id="CP040871">
    <property type="protein sequence ID" value="QDA56171.1"/>
    <property type="molecule type" value="Genomic_DNA"/>
</dbReference>
<dbReference type="InterPro" id="IPR033199">
    <property type="entry name" value="DDAH-like"/>
</dbReference>
<dbReference type="RefSeq" id="WP_139715099.1">
    <property type="nucleotide sequence ID" value="NZ_CP040871.1"/>
</dbReference>
<dbReference type="AlphaFoldDB" id="A0A5B7ZM17"/>
<name>A0A5B7ZM17_9GAMM</name>
<accession>A0A5B7ZM17</accession>
<dbReference type="Gene3D" id="3.75.10.10">
    <property type="entry name" value="L-arginine/glycine Amidinotransferase, Chain A"/>
    <property type="match status" value="1"/>
</dbReference>
<dbReference type="Proteomes" id="UP000308149">
    <property type="component" value="Chromosome"/>
</dbReference>
<dbReference type="KEGG" id="thes:FHQ07_01975"/>